<dbReference type="Proteomes" id="UP000176998">
    <property type="component" value="Unassembled WGS sequence"/>
</dbReference>
<proteinExistence type="predicted"/>
<feature type="region of interest" description="Disordered" evidence="1">
    <location>
        <begin position="69"/>
        <end position="111"/>
    </location>
</feature>
<dbReference type="EMBL" id="MJBS01000085">
    <property type="protein sequence ID" value="OHE95276.1"/>
    <property type="molecule type" value="Genomic_DNA"/>
</dbReference>
<protein>
    <submittedName>
        <fullName evidence="2">Uncharacterized protein</fullName>
    </submittedName>
</protein>
<evidence type="ECO:0000313" key="3">
    <source>
        <dbReference type="Proteomes" id="UP000176998"/>
    </source>
</evidence>
<gene>
    <name evidence="2" type="ORF">CORC01_09421</name>
</gene>
<dbReference type="RefSeq" id="XP_022472438.1">
    <property type="nucleotide sequence ID" value="XM_022621050.1"/>
</dbReference>
<organism evidence="2 3">
    <name type="scientific">Colletotrichum orchidophilum</name>
    <dbReference type="NCBI Taxonomy" id="1209926"/>
    <lineage>
        <taxon>Eukaryota</taxon>
        <taxon>Fungi</taxon>
        <taxon>Dikarya</taxon>
        <taxon>Ascomycota</taxon>
        <taxon>Pezizomycotina</taxon>
        <taxon>Sordariomycetes</taxon>
        <taxon>Hypocreomycetidae</taxon>
        <taxon>Glomerellales</taxon>
        <taxon>Glomerellaceae</taxon>
        <taxon>Colletotrichum</taxon>
    </lineage>
</organism>
<evidence type="ECO:0000313" key="2">
    <source>
        <dbReference type="EMBL" id="OHE95276.1"/>
    </source>
</evidence>
<name>A0A1G4B1P3_9PEZI</name>
<keyword evidence="3" id="KW-1185">Reference proteome</keyword>
<sequence>MEMEGANPSAAKSSPCAITLLESSLQPGTTCPSSVVRLGLKRWSDGSAAQIMASHVVRYNAAGAVAAGEGHTPTDWIRGDGGEEGATPSTNYAVSRDDMGFDMEDRRRRDF</sequence>
<dbReference type="AlphaFoldDB" id="A0A1G4B1P3"/>
<reference evidence="2 3" key="1">
    <citation type="submission" date="2016-09" db="EMBL/GenBank/DDBJ databases">
        <authorList>
            <person name="Capua I."/>
            <person name="De Benedictis P."/>
            <person name="Joannis T."/>
            <person name="Lombin L.H."/>
            <person name="Cattoli G."/>
        </authorList>
    </citation>
    <scope>NUCLEOTIDE SEQUENCE [LARGE SCALE GENOMIC DNA]</scope>
    <source>
        <strain evidence="2 3">IMI 309357</strain>
    </source>
</reference>
<comment type="caution">
    <text evidence="2">The sequence shown here is derived from an EMBL/GenBank/DDBJ whole genome shotgun (WGS) entry which is preliminary data.</text>
</comment>
<feature type="compositionally biased region" description="Basic and acidic residues" evidence="1">
    <location>
        <begin position="95"/>
        <end position="111"/>
    </location>
</feature>
<dbReference type="GeneID" id="34562560"/>
<accession>A0A1G4B1P3</accession>
<evidence type="ECO:0000256" key="1">
    <source>
        <dbReference type="SAM" id="MobiDB-lite"/>
    </source>
</evidence>